<evidence type="ECO:0000259" key="1">
    <source>
        <dbReference type="Pfam" id="PF00561"/>
    </source>
</evidence>
<dbReference type="SUPFAM" id="SSF53474">
    <property type="entry name" value="alpha/beta-Hydrolases"/>
    <property type="match status" value="1"/>
</dbReference>
<name>A0A1H4MKL6_9BRAD</name>
<protein>
    <submittedName>
        <fullName evidence="2">3-oxoadipate enol-lactonase</fullName>
    </submittedName>
</protein>
<dbReference type="InterPro" id="IPR050471">
    <property type="entry name" value="AB_hydrolase"/>
</dbReference>
<dbReference type="InterPro" id="IPR029058">
    <property type="entry name" value="AB_hydrolase_fold"/>
</dbReference>
<gene>
    <name evidence="2" type="ORF">SAMN05444164_0339</name>
</gene>
<evidence type="ECO:0000313" key="3">
    <source>
        <dbReference type="Proteomes" id="UP000198992"/>
    </source>
</evidence>
<proteinExistence type="predicted"/>
<dbReference type="Gene3D" id="3.40.50.1820">
    <property type="entry name" value="alpha/beta hydrolase"/>
    <property type="match status" value="1"/>
</dbReference>
<dbReference type="EMBL" id="FNTH01000001">
    <property type="protein sequence ID" value="SEB83075.1"/>
    <property type="molecule type" value="Genomic_DNA"/>
</dbReference>
<dbReference type="Proteomes" id="UP000198992">
    <property type="component" value="Unassembled WGS sequence"/>
</dbReference>
<dbReference type="AlphaFoldDB" id="A0A1H4MKL6"/>
<dbReference type="Pfam" id="PF00561">
    <property type="entry name" value="Abhydrolase_1"/>
    <property type="match status" value="1"/>
</dbReference>
<organism evidence="2 3">
    <name type="scientific">Bradyrhizobium erythrophlei</name>
    <dbReference type="NCBI Taxonomy" id="1437360"/>
    <lineage>
        <taxon>Bacteria</taxon>
        <taxon>Pseudomonadati</taxon>
        <taxon>Pseudomonadota</taxon>
        <taxon>Alphaproteobacteria</taxon>
        <taxon>Hyphomicrobiales</taxon>
        <taxon>Nitrobacteraceae</taxon>
        <taxon>Bradyrhizobium</taxon>
    </lineage>
</organism>
<dbReference type="PANTHER" id="PTHR43433">
    <property type="entry name" value="HYDROLASE, ALPHA/BETA FOLD FAMILY PROTEIN"/>
    <property type="match status" value="1"/>
</dbReference>
<dbReference type="InterPro" id="IPR000073">
    <property type="entry name" value="AB_hydrolase_1"/>
</dbReference>
<evidence type="ECO:0000313" key="2">
    <source>
        <dbReference type="EMBL" id="SEB83075.1"/>
    </source>
</evidence>
<sequence>MSGDRHFTTGDGCRIAYRIDGPDDRPVLALSNSIATDLHMWDRSVPALSRSFRLLRYDTRGHGGSDAPVGAYSMDRLGRDVVELLDALGIDRAHFLGLSLGGFIGQWLGIFAPERIDRLILSNTASYLASELPFDDQIRAVLAASNVDGIAEGFMRNWFPATMLAAPNEIVDEFRGMVLTTPPRGLAGCYAALRDVDLRRVVSLIAAPTLVIGGDSDTVTRASHSEAIAAAIPDARLVLLPGVHILNVEQADRFNDVVSNFLRSAP</sequence>
<dbReference type="RefSeq" id="WP_092113643.1">
    <property type="nucleotide sequence ID" value="NZ_FNTH01000001.1"/>
</dbReference>
<accession>A0A1H4MKL6</accession>
<dbReference type="OrthoDB" id="9793083at2"/>
<dbReference type="PRINTS" id="PR00111">
    <property type="entry name" value="ABHYDROLASE"/>
</dbReference>
<feature type="domain" description="AB hydrolase-1" evidence="1">
    <location>
        <begin position="34"/>
        <end position="248"/>
    </location>
</feature>
<dbReference type="PANTHER" id="PTHR43433:SF5">
    <property type="entry name" value="AB HYDROLASE-1 DOMAIN-CONTAINING PROTEIN"/>
    <property type="match status" value="1"/>
</dbReference>
<reference evidence="2 3" key="1">
    <citation type="submission" date="2016-10" db="EMBL/GenBank/DDBJ databases">
        <authorList>
            <person name="de Groot N.N."/>
        </authorList>
    </citation>
    <scope>NUCLEOTIDE SEQUENCE [LARGE SCALE GENOMIC DNA]</scope>
    <source>
        <strain evidence="2 3">MT12</strain>
    </source>
</reference>